<sequence>MSRTGLGASSGRSSVRIVARATTTLWPETVNGPYKTELVHARPAWPSVAEVEYATMDRVR</sequence>
<reference evidence="2" key="1">
    <citation type="journal article" date="2019" name="Int. J. Syst. Evol. Microbiol.">
        <title>The Global Catalogue of Microorganisms (GCM) 10K type strain sequencing project: providing services to taxonomists for standard genome sequencing and annotation.</title>
        <authorList>
            <consortium name="The Broad Institute Genomics Platform"/>
            <consortium name="The Broad Institute Genome Sequencing Center for Infectious Disease"/>
            <person name="Wu L."/>
            <person name="Ma J."/>
        </authorList>
    </citation>
    <scope>NUCLEOTIDE SEQUENCE [LARGE SCALE GENOMIC DNA]</scope>
    <source>
        <strain evidence="2">JCM 17975</strain>
    </source>
</reference>
<evidence type="ECO:0008006" key="3">
    <source>
        <dbReference type="Google" id="ProtNLM"/>
    </source>
</evidence>
<comment type="caution">
    <text evidence="1">The sequence shown here is derived from an EMBL/GenBank/DDBJ whole genome shotgun (WGS) entry which is preliminary data.</text>
</comment>
<name>A0ABP8X719_9MICO</name>
<gene>
    <name evidence="1" type="ORF">GCM10023198_20640</name>
</gene>
<dbReference type="Proteomes" id="UP001500843">
    <property type="component" value="Unassembled WGS sequence"/>
</dbReference>
<evidence type="ECO:0000313" key="2">
    <source>
        <dbReference type="Proteomes" id="UP001500843"/>
    </source>
</evidence>
<dbReference type="EMBL" id="BAABHM010000010">
    <property type="protein sequence ID" value="GAA4699822.1"/>
    <property type="molecule type" value="Genomic_DNA"/>
</dbReference>
<proteinExistence type="predicted"/>
<protein>
    <recommendedName>
        <fullName evidence="3">Integrase-like protein</fullName>
    </recommendedName>
</protein>
<accession>A0ABP8X719</accession>
<organism evidence="1 2">
    <name type="scientific">Promicromonospora umidemergens</name>
    <dbReference type="NCBI Taxonomy" id="629679"/>
    <lineage>
        <taxon>Bacteria</taxon>
        <taxon>Bacillati</taxon>
        <taxon>Actinomycetota</taxon>
        <taxon>Actinomycetes</taxon>
        <taxon>Micrococcales</taxon>
        <taxon>Promicromonosporaceae</taxon>
        <taxon>Promicromonospora</taxon>
    </lineage>
</organism>
<evidence type="ECO:0000313" key="1">
    <source>
        <dbReference type="EMBL" id="GAA4699822.1"/>
    </source>
</evidence>
<keyword evidence="2" id="KW-1185">Reference proteome</keyword>